<gene>
    <name evidence="1" type="ORF">ABEB36_012009</name>
</gene>
<dbReference type="AlphaFoldDB" id="A0ABD1E9R4"/>
<dbReference type="EMBL" id="JBDJPC010000009">
    <property type="protein sequence ID" value="KAL1491408.1"/>
    <property type="molecule type" value="Genomic_DNA"/>
</dbReference>
<reference evidence="1 2" key="1">
    <citation type="submission" date="2024-05" db="EMBL/GenBank/DDBJ databases">
        <title>Genetic variation in Jamaican populations of the coffee berry borer (Hypothenemus hampei).</title>
        <authorList>
            <person name="Errbii M."/>
            <person name="Myrie A."/>
        </authorList>
    </citation>
    <scope>NUCLEOTIDE SEQUENCE [LARGE SCALE GENOMIC DNA]</scope>
    <source>
        <strain evidence="1">JA-Hopewell-2020-01-JO</strain>
        <tissue evidence="1">Whole body</tissue>
    </source>
</reference>
<accession>A0ABD1E9R4</accession>
<dbReference type="Proteomes" id="UP001566132">
    <property type="component" value="Unassembled WGS sequence"/>
</dbReference>
<organism evidence="1 2">
    <name type="scientific">Hypothenemus hampei</name>
    <name type="common">Coffee berry borer</name>
    <dbReference type="NCBI Taxonomy" id="57062"/>
    <lineage>
        <taxon>Eukaryota</taxon>
        <taxon>Metazoa</taxon>
        <taxon>Ecdysozoa</taxon>
        <taxon>Arthropoda</taxon>
        <taxon>Hexapoda</taxon>
        <taxon>Insecta</taxon>
        <taxon>Pterygota</taxon>
        <taxon>Neoptera</taxon>
        <taxon>Endopterygota</taxon>
        <taxon>Coleoptera</taxon>
        <taxon>Polyphaga</taxon>
        <taxon>Cucujiformia</taxon>
        <taxon>Curculionidae</taxon>
        <taxon>Scolytinae</taxon>
        <taxon>Hypothenemus</taxon>
    </lineage>
</organism>
<comment type="caution">
    <text evidence="1">The sequence shown here is derived from an EMBL/GenBank/DDBJ whole genome shotgun (WGS) entry which is preliminary data.</text>
</comment>
<dbReference type="InterPro" id="IPR036388">
    <property type="entry name" value="WH-like_DNA-bd_sf"/>
</dbReference>
<evidence type="ECO:0000313" key="1">
    <source>
        <dbReference type="EMBL" id="KAL1491408.1"/>
    </source>
</evidence>
<name>A0ABD1E9R4_HYPHA</name>
<protein>
    <submittedName>
        <fullName evidence="1">Uncharacterized protein</fullName>
    </submittedName>
</protein>
<dbReference type="Gene3D" id="1.10.10.10">
    <property type="entry name" value="Winged helix-like DNA-binding domain superfamily/Winged helix DNA-binding domain"/>
    <property type="match status" value="1"/>
</dbReference>
<sequence>MEFIKDLLWHNSRLWHRGKEKSNSGTLILCVVDPMHTYQRKCLEDVVLSTEPTDEDATQTPQTLGEKLNVGRQSISRRLCVKGKIEKTEKWVPH</sequence>
<evidence type="ECO:0000313" key="2">
    <source>
        <dbReference type="Proteomes" id="UP001566132"/>
    </source>
</evidence>
<keyword evidence="2" id="KW-1185">Reference proteome</keyword>
<proteinExistence type="predicted"/>